<dbReference type="Proteomes" id="UP000630923">
    <property type="component" value="Unassembled WGS sequence"/>
</dbReference>
<name>A0A919AJ48_9PROT</name>
<reference evidence="1" key="2">
    <citation type="submission" date="2020-09" db="EMBL/GenBank/DDBJ databases">
        <authorList>
            <person name="Sun Q."/>
            <person name="Kim S."/>
        </authorList>
    </citation>
    <scope>NUCLEOTIDE SEQUENCE</scope>
    <source>
        <strain evidence="1">KCTC 42590</strain>
    </source>
</reference>
<accession>A0A919AJ48</accession>
<comment type="caution">
    <text evidence="1">The sequence shown here is derived from an EMBL/GenBank/DDBJ whole genome shotgun (WGS) entry which is preliminary data.</text>
</comment>
<organism evidence="1 2">
    <name type="scientific">Kordiimonas sediminis</name>
    <dbReference type="NCBI Taxonomy" id="1735581"/>
    <lineage>
        <taxon>Bacteria</taxon>
        <taxon>Pseudomonadati</taxon>
        <taxon>Pseudomonadota</taxon>
        <taxon>Alphaproteobacteria</taxon>
        <taxon>Kordiimonadales</taxon>
        <taxon>Kordiimonadaceae</taxon>
        <taxon>Kordiimonas</taxon>
    </lineage>
</organism>
<evidence type="ECO:0000313" key="1">
    <source>
        <dbReference type="EMBL" id="GHF11901.1"/>
    </source>
</evidence>
<proteinExistence type="predicted"/>
<protein>
    <submittedName>
        <fullName evidence="1">Uncharacterized protein</fullName>
    </submittedName>
</protein>
<dbReference type="AlphaFoldDB" id="A0A919AJ48"/>
<dbReference type="EMBL" id="BNCI01000001">
    <property type="protein sequence ID" value="GHF11901.1"/>
    <property type="molecule type" value="Genomic_DNA"/>
</dbReference>
<keyword evidence="2" id="KW-1185">Reference proteome</keyword>
<evidence type="ECO:0000313" key="2">
    <source>
        <dbReference type="Proteomes" id="UP000630923"/>
    </source>
</evidence>
<sequence length="63" mass="7024">MKQSTVHTYAKSLYEQMGPKSEAYVAQKIAAQHADKETGGELDADTINWSRVRDALQVIRASE</sequence>
<gene>
    <name evidence="1" type="ORF">GCM10017044_02200</name>
</gene>
<dbReference type="RefSeq" id="WP_191249719.1">
    <property type="nucleotide sequence ID" value="NZ_BNCI01000001.1"/>
</dbReference>
<reference evidence="1" key="1">
    <citation type="journal article" date="2014" name="Int. J. Syst. Evol. Microbiol.">
        <title>Complete genome sequence of Corynebacterium casei LMG S-19264T (=DSM 44701T), isolated from a smear-ripened cheese.</title>
        <authorList>
            <consortium name="US DOE Joint Genome Institute (JGI-PGF)"/>
            <person name="Walter F."/>
            <person name="Albersmeier A."/>
            <person name="Kalinowski J."/>
            <person name="Ruckert C."/>
        </authorList>
    </citation>
    <scope>NUCLEOTIDE SEQUENCE</scope>
    <source>
        <strain evidence="1">KCTC 42590</strain>
    </source>
</reference>